<dbReference type="RefSeq" id="WP_137640517.1">
    <property type="nucleotide sequence ID" value="NZ_BJDK01000022.1"/>
</dbReference>
<dbReference type="EMBL" id="JBHSSD010000037">
    <property type="protein sequence ID" value="MFC6164701.1"/>
    <property type="molecule type" value="Genomic_DNA"/>
</dbReference>
<dbReference type="Proteomes" id="UP001596253">
    <property type="component" value="Unassembled WGS sequence"/>
</dbReference>
<sequence length="42" mass="4985">MKAKLVKFFISFFRRIGRKQLVMNCVGLAFEPKIPEDLKRND</sequence>
<dbReference type="NCBIfam" id="TIGR04223">
    <property type="entry name" value="quorum_AgrD"/>
    <property type="match status" value="1"/>
</dbReference>
<proteinExistence type="predicted"/>
<evidence type="ECO:0000313" key="1">
    <source>
        <dbReference type="EMBL" id="MFC6164701.1"/>
    </source>
</evidence>
<organism evidence="1 2">
    <name type="scientific">Lactiplantibacillus dongliensis</name>
    <dbReference type="NCBI Taxonomy" id="2559919"/>
    <lineage>
        <taxon>Bacteria</taxon>
        <taxon>Bacillati</taxon>
        <taxon>Bacillota</taxon>
        <taxon>Bacilli</taxon>
        <taxon>Lactobacillales</taxon>
        <taxon>Lactobacillaceae</taxon>
        <taxon>Lactiplantibacillus</taxon>
    </lineage>
</organism>
<protein>
    <submittedName>
        <fullName evidence="1">Cyclic lactone autoinducer peptide</fullName>
    </submittedName>
</protein>
<keyword evidence="2" id="KW-1185">Reference proteome</keyword>
<reference evidence="2" key="1">
    <citation type="journal article" date="2019" name="Int. J. Syst. Evol. Microbiol.">
        <title>The Global Catalogue of Microorganisms (GCM) 10K type strain sequencing project: providing services to taxonomists for standard genome sequencing and annotation.</title>
        <authorList>
            <consortium name="The Broad Institute Genomics Platform"/>
            <consortium name="The Broad Institute Genome Sequencing Center for Infectious Disease"/>
            <person name="Wu L."/>
            <person name="Ma J."/>
        </authorList>
    </citation>
    <scope>NUCLEOTIDE SEQUENCE [LARGE SCALE GENOMIC DNA]</scope>
    <source>
        <strain evidence="2">CCM 8932</strain>
    </source>
</reference>
<gene>
    <name evidence="1" type="ORF">ACFP3T_08470</name>
</gene>
<accession>A0ABW1R7F9</accession>
<name>A0ABW1R7F9_9LACO</name>
<comment type="caution">
    <text evidence="1">The sequence shown here is derived from an EMBL/GenBank/DDBJ whole genome shotgun (WGS) entry which is preliminary data.</text>
</comment>
<evidence type="ECO:0000313" key="2">
    <source>
        <dbReference type="Proteomes" id="UP001596253"/>
    </source>
</evidence>
<dbReference type="InterPro" id="IPR009229">
    <property type="entry name" value="AgrD"/>
</dbReference>